<feature type="transmembrane region" description="Helical" evidence="1">
    <location>
        <begin position="101"/>
        <end position="122"/>
    </location>
</feature>
<reference evidence="2 3" key="1">
    <citation type="journal article" date="2019" name="Int. J. Syst. Evol. Microbiol.">
        <title>The Global Catalogue of Microorganisms (GCM) 10K type strain sequencing project: providing services to taxonomists for standard genome sequencing and annotation.</title>
        <authorList>
            <consortium name="The Broad Institute Genomics Platform"/>
            <consortium name="The Broad Institute Genome Sequencing Center for Infectious Disease"/>
            <person name="Wu L."/>
            <person name="Ma J."/>
        </authorList>
    </citation>
    <scope>NUCLEOTIDE SEQUENCE [LARGE SCALE GENOMIC DNA]</scope>
    <source>
        <strain evidence="2 3">JCM 13249</strain>
    </source>
</reference>
<keyword evidence="1" id="KW-0472">Membrane</keyword>
<feature type="transmembrane region" description="Helical" evidence="1">
    <location>
        <begin position="65"/>
        <end position="89"/>
    </location>
</feature>
<organism evidence="2 3">
    <name type="scientific">Luedemannella helvata</name>
    <dbReference type="NCBI Taxonomy" id="349315"/>
    <lineage>
        <taxon>Bacteria</taxon>
        <taxon>Bacillati</taxon>
        <taxon>Actinomycetota</taxon>
        <taxon>Actinomycetes</taxon>
        <taxon>Micromonosporales</taxon>
        <taxon>Micromonosporaceae</taxon>
        <taxon>Luedemannella</taxon>
    </lineage>
</organism>
<proteinExistence type="predicted"/>
<evidence type="ECO:0000313" key="3">
    <source>
        <dbReference type="Proteomes" id="UP001500655"/>
    </source>
</evidence>
<feature type="transmembrane region" description="Helical" evidence="1">
    <location>
        <begin position="6"/>
        <end position="29"/>
    </location>
</feature>
<dbReference type="RefSeq" id="WP_344087090.1">
    <property type="nucleotide sequence ID" value="NZ_BAAALS010000033.1"/>
</dbReference>
<name>A0ABN2L2M5_9ACTN</name>
<sequence>MSFPRYVGAFALTLLVEAPLYVAALVGWFGLSWRRAAALALAANALTHPALWWSLRPWADDPAYLWVLAGAEAAVCVIEWAVLAAGVIAARGRGATTRLDLVLLAAVAVGVNGGSVLAGVVAGRMD</sequence>
<evidence type="ECO:0000313" key="2">
    <source>
        <dbReference type="EMBL" id="GAA1772853.1"/>
    </source>
</evidence>
<keyword evidence="1" id="KW-1133">Transmembrane helix</keyword>
<accession>A0ABN2L2M5</accession>
<keyword evidence="3" id="KW-1185">Reference proteome</keyword>
<keyword evidence="1" id="KW-0812">Transmembrane</keyword>
<protein>
    <submittedName>
        <fullName evidence="2">Uncharacterized protein</fullName>
    </submittedName>
</protein>
<gene>
    <name evidence="2" type="ORF">GCM10009681_50520</name>
</gene>
<dbReference type="EMBL" id="BAAALS010000033">
    <property type="protein sequence ID" value="GAA1772853.1"/>
    <property type="molecule type" value="Genomic_DNA"/>
</dbReference>
<dbReference type="Proteomes" id="UP001500655">
    <property type="component" value="Unassembled WGS sequence"/>
</dbReference>
<comment type="caution">
    <text evidence="2">The sequence shown here is derived from an EMBL/GenBank/DDBJ whole genome shotgun (WGS) entry which is preliminary data.</text>
</comment>
<evidence type="ECO:0000256" key="1">
    <source>
        <dbReference type="SAM" id="Phobius"/>
    </source>
</evidence>